<dbReference type="RefSeq" id="WP_190925018.1">
    <property type="nucleotide sequence ID" value="NZ_JACXJA010000005.1"/>
</dbReference>
<keyword evidence="1" id="KW-0378">Hydrolase</keyword>
<comment type="caution">
    <text evidence="2">The sequence shown here is derived from an EMBL/GenBank/DDBJ whole genome shotgun (WGS) entry which is preliminary data.</text>
</comment>
<name>A0A927C809_9BACL</name>
<dbReference type="PANTHER" id="PTHR47406">
    <property type="entry name" value="COAGULATION FACTOR 5/8 TYPE, C-TERMINAL"/>
    <property type="match status" value="1"/>
</dbReference>
<keyword evidence="3" id="KW-1185">Reference proteome</keyword>
<reference evidence="2" key="1">
    <citation type="submission" date="2020-09" db="EMBL/GenBank/DDBJ databases">
        <title>A novel bacterium of genus Paenibacillus, isolated from South China Sea.</title>
        <authorList>
            <person name="Huang H."/>
            <person name="Mo K."/>
            <person name="Hu Y."/>
        </authorList>
    </citation>
    <scope>NUCLEOTIDE SEQUENCE</scope>
    <source>
        <strain evidence="2">IB182363</strain>
    </source>
</reference>
<dbReference type="InterPro" id="IPR032287">
    <property type="entry name" value="DUF4838"/>
</dbReference>
<proteinExistence type="predicted"/>
<gene>
    <name evidence="2" type="ORF">IDH45_04290</name>
</gene>
<evidence type="ECO:0000256" key="1">
    <source>
        <dbReference type="ARBA" id="ARBA00022801"/>
    </source>
</evidence>
<dbReference type="PANTHER" id="PTHR47406:SF2">
    <property type="entry name" value="ALPHA GLUCURONIDASE N-TERMINAL DOMAIN-CONTAINING PROTEIN"/>
    <property type="match status" value="1"/>
</dbReference>
<dbReference type="Gene3D" id="3.30.379.10">
    <property type="entry name" value="Chitobiase/beta-hexosaminidase domain 2-like"/>
    <property type="match status" value="1"/>
</dbReference>
<dbReference type="Proteomes" id="UP000639396">
    <property type="component" value="Unassembled WGS sequence"/>
</dbReference>
<dbReference type="InterPro" id="IPR008979">
    <property type="entry name" value="Galactose-bd-like_sf"/>
</dbReference>
<dbReference type="GO" id="GO:0005975">
    <property type="term" value="P:carbohydrate metabolic process"/>
    <property type="evidence" value="ECO:0007669"/>
    <property type="project" value="UniProtKB-ARBA"/>
</dbReference>
<evidence type="ECO:0000313" key="2">
    <source>
        <dbReference type="EMBL" id="MBD2861206.1"/>
    </source>
</evidence>
<dbReference type="SUPFAM" id="SSF55545">
    <property type="entry name" value="beta-N-acetylhexosaminidase-like domain"/>
    <property type="match status" value="1"/>
</dbReference>
<protein>
    <submittedName>
        <fullName evidence="2">DUF4838 domain-containing protein</fullName>
    </submittedName>
</protein>
<dbReference type="Gene3D" id="2.60.120.260">
    <property type="entry name" value="Galactose-binding domain-like"/>
    <property type="match status" value="2"/>
</dbReference>
<sequence>MNVGNRNARRMWAKLLILAILAAGLPIGGFPANGMVYGSGRQAEGESAFAAEGDVRMNRDGTTLNLGEQQRTNGGGAEPHPPALDRIAAVSPPENQGASSLDIVLDGQANAVVVVDDTVYPDETAPGPVPNGIRGWTQAYGTGNIAVTDAVSHTGNYSLHFNDDDGSAYGVLSDLVEISGGETYTVSAMVYRESGDDPQIFIRYYDQNKARIGSQPWLRVTGTGAFWTEASVTGTAPAQAAYAAAGLYTGIPQATVYFDDIRLRSVTGNEVPLANPGFEPLTPVRRGPAETLVDYVRKSTGALLPIMTEPEYSAGAGGGGGPDQVVIRIGTTDSVYGNAPALDALLADLDGDGFVIYPQGQTVTIAGTTVWGTVNGVYSFLERYANIRWLMPGPNGEDVPKISDLSAGRTIVREQPAFGFRVFSPLHGKPDNGADVYQQLHLWAQQNKLQGFYNAPVSFHHNMYNLFAVSKFGATHPEFYPNGQPPAANSISGWQPCFSNPDTVDAAVVEILAYFQNNLDAQSYSLGINDGNGYCESDPIPVYYNWVNQVVERVLAVYPDKWFGLLAYQSVIRPPSFPLNPRVIPFLTKDRMAWVDPDAKTLGYAEEESWLQAAGQIGYYDYIYGSPYLVPRVYPHQMAETLLHAHEQGIGSYYAELYPNWGEGPKAWVASKLLWNPEQDVEALQQEWYSRAVGVTAATYLKVYYEYWENFWTQRAILEPWFLPGTIYQNFADPSYLNAVTEEDLSLSREWLEAVVASAETAPQKARAHLLLRAFEYYEASALSYPRIGERPAETSSALALLEHSVELFGERIEMAGKRFALLDDFKSNPALLQQMDARKFNQLIWSGWNAPEFWTLVDYMREQENTGGPVRLRASELASTHPSPEGRQYAALMLQALSLQSAVQNPSFEDGDESAPPWELLSRSTSTRSVRRAEGTAFAGTVSMEVYGKGWGGPSQVIAVEPGLASMSFRYHIPQGGNTAGSIQWGFDLLDDQGEWINFSTVRSPVTSIADAESQWLEARLDGEIPQILSGKQVRQARLIVLVSSIEPVEVYIDDVKFYSVAKS</sequence>
<dbReference type="SUPFAM" id="SSF49785">
    <property type="entry name" value="Galactose-binding domain-like"/>
    <property type="match status" value="1"/>
</dbReference>
<dbReference type="InterPro" id="IPR029018">
    <property type="entry name" value="Hex-like_dom2"/>
</dbReference>
<dbReference type="AlphaFoldDB" id="A0A927C809"/>
<accession>A0A927C809</accession>
<organism evidence="2 3">
    <name type="scientific">Paenibacillus oceani</name>
    <dbReference type="NCBI Taxonomy" id="2772510"/>
    <lineage>
        <taxon>Bacteria</taxon>
        <taxon>Bacillati</taxon>
        <taxon>Bacillota</taxon>
        <taxon>Bacilli</taxon>
        <taxon>Bacillales</taxon>
        <taxon>Paenibacillaceae</taxon>
        <taxon>Paenibacillus</taxon>
    </lineage>
</organism>
<dbReference type="EMBL" id="JACXJA010000005">
    <property type="protein sequence ID" value="MBD2861206.1"/>
    <property type="molecule type" value="Genomic_DNA"/>
</dbReference>
<dbReference type="GO" id="GO:0016787">
    <property type="term" value="F:hydrolase activity"/>
    <property type="evidence" value="ECO:0007669"/>
    <property type="project" value="UniProtKB-KW"/>
</dbReference>
<dbReference type="Pfam" id="PF16126">
    <property type="entry name" value="DUF4838"/>
    <property type="match status" value="1"/>
</dbReference>
<evidence type="ECO:0000313" key="3">
    <source>
        <dbReference type="Proteomes" id="UP000639396"/>
    </source>
</evidence>